<accession>A0A1L7X8Z9</accession>
<dbReference type="EMBL" id="FJOG01000018">
    <property type="protein sequence ID" value="CZR61503.1"/>
    <property type="molecule type" value="Genomic_DNA"/>
</dbReference>
<protein>
    <submittedName>
        <fullName evidence="1">Uncharacterized protein</fullName>
    </submittedName>
</protein>
<dbReference type="Proteomes" id="UP000184330">
    <property type="component" value="Unassembled WGS sequence"/>
</dbReference>
<sequence length="81" mass="9399">MPNEDLTRLVDVQAVERKSSNNAAGRIDEVLVSSWLDLMENVRNRDRKKAFYWEPLHDSEPIVLPPASVIEKNLEKVKKLR</sequence>
<dbReference type="OrthoDB" id="10443264at2759"/>
<gene>
    <name evidence="1" type="ORF">PAC_11400</name>
</gene>
<evidence type="ECO:0000313" key="2">
    <source>
        <dbReference type="Proteomes" id="UP000184330"/>
    </source>
</evidence>
<dbReference type="AlphaFoldDB" id="A0A1L7X8Z9"/>
<reference evidence="1 2" key="1">
    <citation type="submission" date="2016-03" db="EMBL/GenBank/DDBJ databases">
        <authorList>
            <person name="Ploux O."/>
        </authorList>
    </citation>
    <scope>NUCLEOTIDE SEQUENCE [LARGE SCALE GENOMIC DNA]</scope>
    <source>
        <strain evidence="1 2">UAMH 11012</strain>
    </source>
</reference>
<evidence type="ECO:0000313" key="1">
    <source>
        <dbReference type="EMBL" id="CZR61503.1"/>
    </source>
</evidence>
<name>A0A1L7X8Z9_9HELO</name>
<organism evidence="1 2">
    <name type="scientific">Phialocephala subalpina</name>
    <dbReference type="NCBI Taxonomy" id="576137"/>
    <lineage>
        <taxon>Eukaryota</taxon>
        <taxon>Fungi</taxon>
        <taxon>Dikarya</taxon>
        <taxon>Ascomycota</taxon>
        <taxon>Pezizomycotina</taxon>
        <taxon>Leotiomycetes</taxon>
        <taxon>Helotiales</taxon>
        <taxon>Mollisiaceae</taxon>
        <taxon>Phialocephala</taxon>
        <taxon>Phialocephala fortinii species complex</taxon>
    </lineage>
</organism>
<keyword evidence="2" id="KW-1185">Reference proteome</keyword>
<proteinExistence type="predicted"/>